<evidence type="ECO:0000313" key="2">
    <source>
        <dbReference type="Proteomes" id="UP001257914"/>
    </source>
</evidence>
<protein>
    <recommendedName>
        <fullName evidence="3">Carboxypeptidase regulatory-like domain-containing protein</fullName>
    </recommendedName>
</protein>
<dbReference type="Proteomes" id="UP001257914">
    <property type="component" value="Unassembled WGS sequence"/>
</dbReference>
<evidence type="ECO:0000313" key="1">
    <source>
        <dbReference type="EMBL" id="MDU0111768.1"/>
    </source>
</evidence>
<evidence type="ECO:0008006" key="3">
    <source>
        <dbReference type="Google" id="ProtNLM"/>
    </source>
</evidence>
<comment type="caution">
    <text evidence="1">The sequence shown here is derived from an EMBL/GenBank/DDBJ whole genome shotgun (WGS) entry which is preliminary data.</text>
</comment>
<accession>A0ABU3QWH1</accession>
<proteinExistence type="predicted"/>
<reference evidence="1 2" key="1">
    <citation type="submission" date="2023-10" db="EMBL/GenBank/DDBJ databases">
        <title>Psychrosphaera aquimaarina strain SW33 isolated from seawater.</title>
        <authorList>
            <person name="Bayburt H."/>
            <person name="Kim J.M."/>
            <person name="Choi B.J."/>
            <person name="Jeon C.O."/>
        </authorList>
    </citation>
    <scope>NUCLEOTIDE SEQUENCE [LARGE SCALE GENOMIC DNA]</scope>
    <source>
        <strain evidence="1 2">KCTC 52743</strain>
    </source>
</reference>
<dbReference type="RefSeq" id="WP_315945660.1">
    <property type="nucleotide sequence ID" value="NZ_JAWCUA010000001.1"/>
</dbReference>
<name>A0ABU3QWH1_9GAMM</name>
<keyword evidence="2" id="KW-1185">Reference proteome</keyword>
<dbReference type="EMBL" id="JAWCUA010000001">
    <property type="protein sequence ID" value="MDU0111768.1"/>
    <property type="molecule type" value="Genomic_DNA"/>
</dbReference>
<sequence length="482" mass="54468">MKKIILSIALASCLQACSNESKKLVETPAITVSAGGKVIDGYVSGATVFLDLNFDGLLTEGEPSTISTDRGDYSLELSQEHASCIGYVPIVVDIPVGAVDETEGEVTEAYNMVLPPSFTALTYDDLLNISPLTSVIWESVEHELNKVSESLSCESIHQNIELRENIQRLIESSVDDVVLHYNLSEERIFTDFVANDDDEAYEIAQEIVKGLKLSFTETAKLKELYPNAQFVKVRYFKFSSRDAGDDYPNAWYREESVFANDFWKTHLQKLNEDLSEAVRTIIYGERATFNNKEQTLDFSESFEFESRSGDESPYTCDIKESAQYTDIEGVEYGLTNLANGDANVFEDCVVTDFSDVITSRYLFFSYSENDIEFSTQVAIEKPELGFSTLSNWLNLKAQKDDLSVDELTAQLSILPYRYEDERSFNLEFLLFAVKSKRYDEGSDNIWIQKFNDGSYTKQVTFEDGTSTRYCSLDGDTWESCSE</sequence>
<gene>
    <name evidence="1" type="ORF">RT723_01840</name>
</gene>
<organism evidence="1 2">
    <name type="scientific">Psychrosphaera aquimarina</name>
    <dbReference type="NCBI Taxonomy" id="2044854"/>
    <lineage>
        <taxon>Bacteria</taxon>
        <taxon>Pseudomonadati</taxon>
        <taxon>Pseudomonadota</taxon>
        <taxon>Gammaproteobacteria</taxon>
        <taxon>Alteromonadales</taxon>
        <taxon>Pseudoalteromonadaceae</taxon>
        <taxon>Psychrosphaera</taxon>
    </lineage>
</organism>